<name>A0AAP9SD08_CLOIN</name>
<dbReference type="InterPro" id="IPR015797">
    <property type="entry name" value="NUDIX_hydrolase-like_dom_sf"/>
</dbReference>
<protein>
    <recommendedName>
        <fullName evidence="4">NAD(+) diphosphatase</fullName>
        <ecNumber evidence="4">3.6.1.22</ecNumber>
    </recommendedName>
</protein>
<dbReference type="GO" id="GO:0035529">
    <property type="term" value="F:NADH pyrophosphatase activity"/>
    <property type="evidence" value="ECO:0007669"/>
    <property type="project" value="TreeGrafter"/>
</dbReference>
<dbReference type="PANTHER" id="PTHR42904">
    <property type="entry name" value="NUDIX HYDROLASE, NUDC SUBFAMILY"/>
    <property type="match status" value="1"/>
</dbReference>
<sequence length="174" mass="20484">MKYCYECGEKLHMKELEHEGMVPFCEACRAYRFPIFSTAISMVTLNPKRDKILMIQQYGKPNNILVAGYVNKEECAEDAMIREMQEEIGRKVLEYRFLRSEYFPKTNTLIFNFAVVIDSECLENVSTWEVDRAAWFTFDEAKASVKPASLAQRFLLNFLSVYERDAEHFFIRHC</sequence>
<evidence type="ECO:0000256" key="9">
    <source>
        <dbReference type="ARBA" id="ARBA00023679"/>
    </source>
</evidence>
<feature type="domain" description="Nudix hydrolase" evidence="10">
    <location>
        <begin position="35"/>
        <end position="160"/>
    </location>
</feature>
<proteinExistence type="inferred from homology"/>
<comment type="cofactor">
    <cofactor evidence="2">
        <name>Zn(2+)</name>
        <dbReference type="ChEBI" id="CHEBI:29105"/>
    </cofactor>
</comment>
<dbReference type="EMBL" id="CP048838">
    <property type="protein sequence ID" value="QJA01259.1"/>
    <property type="molecule type" value="Genomic_DNA"/>
</dbReference>
<dbReference type="RefSeq" id="WP_002607046.1">
    <property type="nucleotide sequence ID" value="NZ_BAAACC010000012.1"/>
</dbReference>
<dbReference type="Proteomes" id="UP000503330">
    <property type="component" value="Chromosome"/>
</dbReference>
<comment type="catalytic activity">
    <reaction evidence="9">
        <text>a 5'-end NAD(+)-phospho-ribonucleoside in mRNA + H2O = a 5'-end phospho-adenosine-phospho-ribonucleoside in mRNA + beta-nicotinamide D-ribonucleotide + 2 H(+)</text>
        <dbReference type="Rhea" id="RHEA:60876"/>
        <dbReference type="Rhea" id="RHEA-COMP:15698"/>
        <dbReference type="Rhea" id="RHEA-COMP:15719"/>
        <dbReference type="ChEBI" id="CHEBI:14649"/>
        <dbReference type="ChEBI" id="CHEBI:15377"/>
        <dbReference type="ChEBI" id="CHEBI:15378"/>
        <dbReference type="ChEBI" id="CHEBI:144029"/>
        <dbReference type="ChEBI" id="CHEBI:144051"/>
    </reaction>
    <physiologicalReaction direction="left-to-right" evidence="9">
        <dbReference type="Rhea" id="RHEA:60877"/>
    </physiologicalReaction>
</comment>
<comment type="cofactor">
    <cofactor evidence="1">
        <name>Mg(2+)</name>
        <dbReference type="ChEBI" id="CHEBI:18420"/>
    </cofactor>
</comment>
<keyword evidence="7" id="KW-0460">Magnesium</keyword>
<evidence type="ECO:0000256" key="4">
    <source>
        <dbReference type="ARBA" id="ARBA00012381"/>
    </source>
</evidence>
<evidence type="ECO:0000256" key="8">
    <source>
        <dbReference type="ARBA" id="ARBA00023027"/>
    </source>
</evidence>
<gene>
    <name evidence="11" type="ORF">G4D54_01920</name>
</gene>
<dbReference type="CDD" id="cd03429">
    <property type="entry name" value="NUDIX_NADH_pyrophosphatase_Nudt13"/>
    <property type="match status" value="1"/>
</dbReference>
<organism evidence="11 12">
    <name type="scientific">Clostridium innocuum</name>
    <dbReference type="NCBI Taxonomy" id="1522"/>
    <lineage>
        <taxon>Bacteria</taxon>
        <taxon>Bacillati</taxon>
        <taxon>Bacillota</taxon>
        <taxon>Clostridia</taxon>
        <taxon>Eubacteriales</taxon>
        <taxon>Clostridiaceae</taxon>
        <taxon>Clostridium</taxon>
    </lineage>
</organism>
<dbReference type="GO" id="GO:0005829">
    <property type="term" value="C:cytosol"/>
    <property type="evidence" value="ECO:0007669"/>
    <property type="project" value="TreeGrafter"/>
</dbReference>
<dbReference type="GO" id="GO:0006742">
    <property type="term" value="P:NADP+ catabolic process"/>
    <property type="evidence" value="ECO:0007669"/>
    <property type="project" value="TreeGrafter"/>
</dbReference>
<keyword evidence="5" id="KW-0479">Metal-binding</keyword>
<comment type="similarity">
    <text evidence="3">Belongs to the Nudix hydrolase family. NudC subfamily.</text>
</comment>
<evidence type="ECO:0000256" key="6">
    <source>
        <dbReference type="ARBA" id="ARBA00022801"/>
    </source>
</evidence>
<dbReference type="EC" id="3.6.1.22" evidence="4"/>
<dbReference type="GO" id="GO:0046872">
    <property type="term" value="F:metal ion binding"/>
    <property type="evidence" value="ECO:0007669"/>
    <property type="project" value="UniProtKB-KW"/>
</dbReference>
<dbReference type="Gene3D" id="3.90.79.10">
    <property type="entry name" value="Nucleoside Triphosphate Pyrophosphohydrolase"/>
    <property type="match status" value="1"/>
</dbReference>
<accession>A0AAP9SD08</accession>
<reference evidence="11 12" key="1">
    <citation type="submission" date="2020-02" db="EMBL/GenBank/DDBJ databases">
        <authorList>
            <person name="Kociolek L.K."/>
            <person name="Ozer E.A."/>
        </authorList>
    </citation>
    <scope>NUCLEOTIDE SEQUENCE [LARGE SCALE GENOMIC DNA]</scope>
    <source>
        <strain evidence="11 12">ATCC 14501</strain>
    </source>
</reference>
<dbReference type="SUPFAM" id="SSF55811">
    <property type="entry name" value="Nudix"/>
    <property type="match status" value="1"/>
</dbReference>
<dbReference type="InterPro" id="IPR000086">
    <property type="entry name" value="NUDIX_hydrolase_dom"/>
</dbReference>
<evidence type="ECO:0000256" key="3">
    <source>
        <dbReference type="ARBA" id="ARBA00009595"/>
    </source>
</evidence>
<dbReference type="GO" id="GO:0019677">
    <property type="term" value="P:NAD+ catabolic process"/>
    <property type="evidence" value="ECO:0007669"/>
    <property type="project" value="TreeGrafter"/>
</dbReference>
<dbReference type="InterPro" id="IPR020084">
    <property type="entry name" value="NUDIX_hydrolase_CS"/>
</dbReference>
<evidence type="ECO:0000256" key="1">
    <source>
        <dbReference type="ARBA" id="ARBA00001946"/>
    </source>
</evidence>
<evidence type="ECO:0000259" key="10">
    <source>
        <dbReference type="PROSITE" id="PS51462"/>
    </source>
</evidence>
<dbReference type="PROSITE" id="PS51462">
    <property type="entry name" value="NUDIX"/>
    <property type="match status" value="1"/>
</dbReference>
<dbReference type="Pfam" id="PF00293">
    <property type="entry name" value="NUDIX"/>
    <property type="match status" value="1"/>
</dbReference>
<evidence type="ECO:0000313" key="12">
    <source>
        <dbReference type="Proteomes" id="UP000503330"/>
    </source>
</evidence>
<evidence type="ECO:0000256" key="7">
    <source>
        <dbReference type="ARBA" id="ARBA00022842"/>
    </source>
</evidence>
<keyword evidence="8" id="KW-0520">NAD</keyword>
<evidence type="ECO:0000256" key="5">
    <source>
        <dbReference type="ARBA" id="ARBA00022723"/>
    </source>
</evidence>
<dbReference type="PROSITE" id="PS00893">
    <property type="entry name" value="NUDIX_BOX"/>
    <property type="match status" value="1"/>
</dbReference>
<evidence type="ECO:0000256" key="2">
    <source>
        <dbReference type="ARBA" id="ARBA00001947"/>
    </source>
</evidence>
<dbReference type="AlphaFoldDB" id="A0AAP9SD08"/>
<dbReference type="InterPro" id="IPR050241">
    <property type="entry name" value="NAD-cap_RNA_hydrolase_NudC"/>
</dbReference>
<dbReference type="PANTHER" id="PTHR42904:SF6">
    <property type="entry name" value="NAD-CAPPED RNA HYDROLASE NUDT12"/>
    <property type="match status" value="1"/>
</dbReference>
<dbReference type="GeneID" id="61924255"/>
<evidence type="ECO:0000313" key="11">
    <source>
        <dbReference type="EMBL" id="QJA01259.1"/>
    </source>
</evidence>
<keyword evidence="6" id="KW-0378">Hydrolase</keyword>
<dbReference type="InterPro" id="IPR049734">
    <property type="entry name" value="NudC-like_C"/>
</dbReference>